<comment type="pathway">
    <text evidence="2">Amino-acid degradation; L-lysine degradation via saccharopine pathway; glutaryl-CoA from L-lysine: step 2/6.</text>
</comment>
<dbReference type="FunFam" id="3.30.360.10:FF:000008">
    <property type="entry name" value="Alpha-aminoadipic semialdehyde synthase, mitochondrial"/>
    <property type="match status" value="1"/>
</dbReference>
<evidence type="ECO:0000259" key="8">
    <source>
        <dbReference type="SMART" id="SM01002"/>
    </source>
</evidence>
<evidence type="ECO:0000256" key="1">
    <source>
        <dbReference type="ARBA" id="ARBA00004682"/>
    </source>
</evidence>
<protein>
    <submittedName>
        <fullName evidence="10">Uncharacterized protein</fullName>
    </submittedName>
</protein>
<comment type="pathway">
    <text evidence="1">Amino-acid degradation; L-lysine degradation via saccharopine pathway; glutaryl-CoA from L-lysine: step 1/6.</text>
</comment>
<dbReference type="GO" id="GO:0004753">
    <property type="term" value="F:saccharopine dehydrogenase activity"/>
    <property type="evidence" value="ECO:0007669"/>
    <property type="project" value="TreeGrafter"/>
</dbReference>
<dbReference type="GO" id="GO:0019878">
    <property type="term" value="P:lysine biosynthetic process via aminoadipic acid"/>
    <property type="evidence" value="ECO:0007669"/>
    <property type="project" value="TreeGrafter"/>
</dbReference>
<keyword evidence="7" id="KW-0812">Transmembrane</keyword>
<dbReference type="SMART" id="SM01003">
    <property type="entry name" value="AlaDh_PNT_N"/>
    <property type="match status" value="1"/>
</dbReference>
<evidence type="ECO:0000259" key="9">
    <source>
        <dbReference type="SMART" id="SM01003"/>
    </source>
</evidence>
<keyword evidence="5" id="KW-0511">Multifunctional enzyme</keyword>
<feature type="domain" description="Alanine dehydrogenase/pyridine nucleotide transhydrogenase NAD(H)-binding" evidence="8">
    <location>
        <begin position="184"/>
        <end position="376"/>
    </location>
</feature>
<dbReference type="Gene3D" id="1.10.1870.10">
    <property type="entry name" value="Domain 3, Saccharopine reductase"/>
    <property type="match status" value="1"/>
</dbReference>
<dbReference type="SUPFAM" id="SSF55347">
    <property type="entry name" value="Glyceraldehyde-3-phosphate dehydrogenase-like, C-terminal domain"/>
    <property type="match status" value="1"/>
</dbReference>
<dbReference type="Pfam" id="PF16653">
    <property type="entry name" value="Sacchrp_dh_C"/>
    <property type="match status" value="1"/>
</dbReference>
<evidence type="ECO:0000256" key="7">
    <source>
        <dbReference type="SAM" id="Phobius"/>
    </source>
</evidence>
<reference evidence="10 11" key="1">
    <citation type="journal article" date="2019" name="G3 (Bethesda)">
        <title>Sequencing of a Wild Apple (Malus baccata) Genome Unravels the Differences Between Cultivated and Wild Apple Species Regarding Disease Resistance and Cold Tolerance.</title>
        <authorList>
            <person name="Chen X."/>
        </authorList>
    </citation>
    <scope>NUCLEOTIDE SEQUENCE [LARGE SCALE GENOMIC DNA]</scope>
    <source>
        <strain evidence="11">cv. Shandingzi</strain>
        <tissue evidence="10">Leaves</tissue>
    </source>
</reference>
<feature type="transmembrane region" description="Helical" evidence="7">
    <location>
        <begin position="659"/>
        <end position="680"/>
    </location>
</feature>
<dbReference type="GO" id="GO:0005737">
    <property type="term" value="C:cytoplasm"/>
    <property type="evidence" value="ECO:0007669"/>
    <property type="project" value="TreeGrafter"/>
</dbReference>
<dbReference type="Pfam" id="PF05222">
    <property type="entry name" value="AlaDh_PNT_N"/>
    <property type="match status" value="1"/>
</dbReference>
<dbReference type="PANTHER" id="PTHR11133:SF22">
    <property type="entry name" value="ALPHA-AMINOADIPIC SEMIALDEHYDE SYNTHASE, MITOCHONDRIAL"/>
    <property type="match status" value="1"/>
</dbReference>
<organism evidence="10 11">
    <name type="scientific">Malus baccata</name>
    <name type="common">Siberian crab apple</name>
    <name type="synonym">Pyrus baccata</name>
    <dbReference type="NCBI Taxonomy" id="106549"/>
    <lineage>
        <taxon>Eukaryota</taxon>
        <taxon>Viridiplantae</taxon>
        <taxon>Streptophyta</taxon>
        <taxon>Embryophyta</taxon>
        <taxon>Tracheophyta</taxon>
        <taxon>Spermatophyta</taxon>
        <taxon>Magnoliopsida</taxon>
        <taxon>eudicotyledons</taxon>
        <taxon>Gunneridae</taxon>
        <taxon>Pentapetalae</taxon>
        <taxon>rosids</taxon>
        <taxon>fabids</taxon>
        <taxon>Rosales</taxon>
        <taxon>Rosaceae</taxon>
        <taxon>Amygdaloideae</taxon>
        <taxon>Maleae</taxon>
        <taxon>Malus</taxon>
    </lineage>
</organism>
<dbReference type="Gene3D" id="3.30.360.10">
    <property type="entry name" value="Dihydrodipicolinate Reductase, domain 2"/>
    <property type="match status" value="1"/>
</dbReference>
<dbReference type="InterPro" id="IPR032095">
    <property type="entry name" value="Sacchrp_dh-like_C"/>
</dbReference>
<comment type="similarity">
    <text evidence="6">In the C-terminal section; belongs to the saccharopine dehydrogenase family.</text>
</comment>
<evidence type="ECO:0000313" key="10">
    <source>
        <dbReference type="EMBL" id="TQD77108.1"/>
    </source>
</evidence>
<evidence type="ECO:0000256" key="3">
    <source>
        <dbReference type="ARBA" id="ARBA00022857"/>
    </source>
</evidence>
<dbReference type="Pfam" id="PF03435">
    <property type="entry name" value="Sacchrp_dh_NADP"/>
    <property type="match status" value="1"/>
</dbReference>
<sequence>MIGNGVVGILAESVNKWERRAPLTPSHCARLLHSGKDKTGVSRIILQPSTKRIHHDAMYEDVGCEISEDLSQCGLILGIKQPKLEMILPDRAYAFFSHTHKAQKENMPLLDKILAERVSLYDYELIVGDHARRLLAFGKYAGRAGFIDFLLGLGQRYLSLGYSTPFLSLGASYMYPSLAAAKAAVISVGEEIATRGLPSGICPLVFIFTGSGNVSSGAQEIFKLLPHTSVEPSELPALFVAAKDAAQTTRKSKRIFQVYGCVVTSKNMVEHEDPTREFDKADYYAHPEHYNPVFHEKIAPYASVIVNCMYWEKRFPRLLSTKQAELVISLLPAFCHVTVANACIELKKHLVTASYVDESMSKLDEKAKSAGITILGEMGLDPGIDHMMAMKMINQAHVRKGKIRSFTSYCGGLPSPAAANNPLAYKFSWSPAGAIRAGRNPATYKSNGKIVEVDGKDLYDSAAKYRVPDLPAFSLECLPNRNSLVYGDLYGIGHEASTVFRGTLRYEGFGEIMATLSRIGLFESEPHPLLKDANRPTFRKFLSELLKMKTEDLDRPLIGEKIIPERIVTLGYCKEQGAAVRAAKTIVFLGLHEQKEIPTSCKSAFEVTCLRMEERLAYSSTEQDMVLLHHEVEVEFPDGLREKHTGTLLEFGKMKSGKMITAMAFTVGVPAAIGALLILGNKIKTRGVLRPIEPEVYVPAMDILQAYGIKLMEKIE</sequence>
<dbReference type="FunFam" id="3.40.50.720:FF:000284">
    <property type="entry name" value="Lysine-ketoglutarate reductase/saccharopine dehydrogenase1"/>
    <property type="match status" value="1"/>
</dbReference>
<dbReference type="Proteomes" id="UP000315295">
    <property type="component" value="Unassembled WGS sequence"/>
</dbReference>
<dbReference type="GO" id="GO:0033512">
    <property type="term" value="P:L-lysine catabolic process to acetyl-CoA via saccharopine"/>
    <property type="evidence" value="ECO:0007669"/>
    <property type="project" value="UniProtKB-UniPathway"/>
</dbReference>
<dbReference type="EMBL" id="VIEB01000985">
    <property type="protein sequence ID" value="TQD77108.1"/>
    <property type="molecule type" value="Genomic_DNA"/>
</dbReference>
<accession>A0A540KSC4</accession>
<dbReference type="SMART" id="SM01002">
    <property type="entry name" value="AlaDh_PNT_C"/>
    <property type="match status" value="1"/>
</dbReference>
<evidence type="ECO:0000256" key="5">
    <source>
        <dbReference type="ARBA" id="ARBA00023268"/>
    </source>
</evidence>
<dbReference type="InterPro" id="IPR005097">
    <property type="entry name" value="Sacchrp_dh_NADP-bd"/>
</dbReference>
<dbReference type="STRING" id="106549.A0A540KSC4"/>
<keyword evidence="7" id="KW-0472">Membrane</keyword>
<evidence type="ECO:0000313" key="11">
    <source>
        <dbReference type="Proteomes" id="UP000315295"/>
    </source>
</evidence>
<evidence type="ECO:0000256" key="4">
    <source>
        <dbReference type="ARBA" id="ARBA00023002"/>
    </source>
</evidence>
<evidence type="ECO:0000256" key="2">
    <source>
        <dbReference type="ARBA" id="ARBA00004720"/>
    </source>
</evidence>
<gene>
    <name evidence="10" type="ORF">C1H46_037384</name>
</gene>
<feature type="domain" description="Alanine dehydrogenase/pyridine nucleotide transhydrogenase N-terminal" evidence="9">
    <location>
        <begin position="8"/>
        <end position="144"/>
    </location>
</feature>
<dbReference type="UniPathway" id="UPA00868">
    <property type="reaction ID" value="UER00835"/>
</dbReference>
<keyword evidence="3" id="KW-0521">NADP</keyword>
<dbReference type="PANTHER" id="PTHR11133">
    <property type="entry name" value="SACCHAROPINE DEHYDROGENASE"/>
    <property type="match status" value="1"/>
</dbReference>
<dbReference type="Gene3D" id="3.40.50.720">
    <property type="entry name" value="NAD(P)-binding Rossmann-like Domain"/>
    <property type="match status" value="2"/>
</dbReference>
<proteinExistence type="inferred from homology"/>
<evidence type="ECO:0000256" key="6">
    <source>
        <dbReference type="ARBA" id="ARBA00025744"/>
    </source>
</evidence>
<keyword evidence="4" id="KW-0560">Oxidoreductase</keyword>
<keyword evidence="11" id="KW-1185">Reference proteome</keyword>
<dbReference type="InterPro" id="IPR051168">
    <property type="entry name" value="AASS"/>
</dbReference>
<dbReference type="InterPro" id="IPR007698">
    <property type="entry name" value="AlaDH/PNT_NAD(H)-bd"/>
</dbReference>
<dbReference type="AlphaFoldDB" id="A0A540KSC4"/>
<comment type="caution">
    <text evidence="10">The sequence shown here is derived from an EMBL/GenBank/DDBJ whole genome shotgun (WGS) entry which is preliminary data.</text>
</comment>
<keyword evidence="7" id="KW-1133">Transmembrane helix</keyword>
<name>A0A540KSC4_MALBA</name>
<dbReference type="InterPro" id="IPR007886">
    <property type="entry name" value="AlaDH/PNT_N"/>
</dbReference>
<dbReference type="SUPFAM" id="SSF52283">
    <property type="entry name" value="Formate/glycerate dehydrogenase catalytic domain-like"/>
    <property type="match status" value="1"/>
</dbReference>